<proteinExistence type="inferred from homology"/>
<dbReference type="PANTHER" id="PTHR30290">
    <property type="entry name" value="PERIPLASMIC BINDING COMPONENT OF ABC TRANSPORTER"/>
    <property type="match status" value="1"/>
</dbReference>
<feature type="chain" id="PRO_5038587724" evidence="4">
    <location>
        <begin position="21"/>
        <end position="593"/>
    </location>
</feature>
<evidence type="ECO:0000313" key="6">
    <source>
        <dbReference type="EMBL" id="EHJ08034.1"/>
    </source>
</evidence>
<dbReference type="PROSITE" id="PS51257">
    <property type="entry name" value="PROKAR_LIPOPROTEIN"/>
    <property type="match status" value="1"/>
</dbReference>
<dbReference type="PANTHER" id="PTHR30290:SF9">
    <property type="entry name" value="OLIGOPEPTIDE-BINDING PROTEIN APPA"/>
    <property type="match status" value="1"/>
</dbReference>
<dbReference type="RefSeq" id="WP_002463793.1">
    <property type="nucleotide sequence ID" value="NZ_AEUN01000401.1"/>
</dbReference>
<protein>
    <submittedName>
        <fullName evidence="6">RGD-containing lipoprotein</fullName>
    </submittedName>
</protein>
<dbReference type="EMBL" id="AEUN01000401">
    <property type="protein sequence ID" value="EHJ08034.1"/>
    <property type="molecule type" value="Genomic_DNA"/>
</dbReference>
<organism evidence="6 7">
    <name type="scientific">Staphylococcus simiae CCM 7213 = CCUG 51256</name>
    <dbReference type="NCBI Taxonomy" id="911238"/>
    <lineage>
        <taxon>Bacteria</taxon>
        <taxon>Bacillati</taxon>
        <taxon>Bacillota</taxon>
        <taxon>Bacilli</taxon>
        <taxon>Bacillales</taxon>
        <taxon>Staphylococcaceae</taxon>
        <taxon>Staphylococcus</taxon>
    </lineage>
</organism>
<dbReference type="Gene3D" id="3.40.190.10">
    <property type="entry name" value="Periplasmic binding protein-like II"/>
    <property type="match status" value="1"/>
</dbReference>
<comment type="similarity">
    <text evidence="1">Belongs to the bacterial solute-binding protein 5 family.</text>
</comment>
<keyword evidence="6" id="KW-0449">Lipoprotein</keyword>
<comment type="caution">
    <text evidence="6">The sequence shown here is derived from an EMBL/GenBank/DDBJ whole genome shotgun (WGS) entry which is preliminary data.</text>
</comment>
<keyword evidence="7" id="KW-1185">Reference proteome</keyword>
<dbReference type="OrthoDB" id="9771733at2"/>
<evidence type="ECO:0000313" key="7">
    <source>
        <dbReference type="Proteomes" id="UP000005413"/>
    </source>
</evidence>
<dbReference type="Pfam" id="PF00496">
    <property type="entry name" value="SBP_bac_5"/>
    <property type="match status" value="2"/>
</dbReference>
<dbReference type="PATRIC" id="fig|911238.3.peg.1036"/>
<feature type="domain" description="Solute-binding protein family 5" evidence="5">
    <location>
        <begin position="48"/>
        <end position="117"/>
    </location>
</feature>
<evidence type="ECO:0000259" key="5">
    <source>
        <dbReference type="Pfam" id="PF00496"/>
    </source>
</evidence>
<dbReference type="Proteomes" id="UP000005413">
    <property type="component" value="Unassembled WGS sequence"/>
</dbReference>
<keyword evidence="2" id="KW-0813">Transport</keyword>
<gene>
    <name evidence="6" type="ORF">SS7213T_06146</name>
</gene>
<dbReference type="GO" id="GO:0015833">
    <property type="term" value="P:peptide transport"/>
    <property type="evidence" value="ECO:0007669"/>
    <property type="project" value="TreeGrafter"/>
</dbReference>
<accession>G5JIE3</accession>
<evidence type="ECO:0000256" key="1">
    <source>
        <dbReference type="ARBA" id="ARBA00005695"/>
    </source>
</evidence>
<dbReference type="InterPro" id="IPR000914">
    <property type="entry name" value="SBP_5_dom"/>
</dbReference>
<name>G5JIE3_9STAP</name>
<feature type="domain" description="Solute-binding protein family 5" evidence="5">
    <location>
        <begin position="256"/>
        <end position="577"/>
    </location>
</feature>
<sequence length="593" mass="67182">MKKIISIAFIVLALVLSGCGVPTKSQVEQKADKVDVKGERPTIRFLGQASYENDMNIVKEQLENAGFNVKMNIQPDYGSYRTQREAGNYDIQIDDWTTVFGDPNYSMSALFSSNGSNSLLKDKKVDRMIDQASTENDKGAKQTYKQLEHEVIFDQAYMAPLYGAKKNLIYDNHVIAKSSVGLPNSRALIWQQFDYKDKKLRDTRPLMMTQQDSEIPTLDPIRSIAPSVYPINMNMYTRLLLLDDNDKITTKGSLSRDYAVNKDDNEFYFLLRDDSYFAKVSQGEAQNTGERVSAEDVKFSLDRVRDKSSVPNNITYNMHKNIKDVSVLNNQDIDKLRDTKTKGNSTIYDRLIKGHGVKSLTTEGNKVDNQKGTYQIVKITTKQAMPKEVNYLTHSSAGILSKKYVSQVDKENSKGYGDSSTVPSSKEGKNELYASGPYIMTTKNTYQATFQRNPGFNEDEKDSYGPAKIKNITLKFNGDPNNALSELRNHSIDMLADVDQKNFDLIKSDNDLSIVRKNGRKSVFLMMNVKKGIFKEHPNLRQAVVNAIDQDQFIKFYRGDKFNIASPVTPLVDTGNKQRQNLKKVEQAINDKR</sequence>
<dbReference type="Gene3D" id="3.10.105.10">
    <property type="entry name" value="Dipeptide-binding Protein, Domain 3"/>
    <property type="match status" value="1"/>
</dbReference>
<evidence type="ECO:0000256" key="2">
    <source>
        <dbReference type="ARBA" id="ARBA00022448"/>
    </source>
</evidence>
<dbReference type="InterPro" id="IPR039424">
    <property type="entry name" value="SBP_5"/>
</dbReference>
<keyword evidence="3 4" id="KW-0732">Signal</keyword>
<reference evidence="6 7" key="1">
    <citation type="journal article" date="2012" name="BMC Genomics">
        <title>Comparative genomic analysis of the genus Staphylococcus including Staphylococcus aureus and its newly described sister species Staphylococcus simiae.</title>
        <authorList>
            <person name="Suzuki H."/>
            <person name="Lefebure T."/>
            <person name="Pavinski Bitar P."/>
            <person name="Stanhope M.J."/>
        </authorList>
    </citation>
    <scope>NUCLEOTIDE SEQUENCE [LARGE SCALE GENOMIC DNA]</scope>
    <source>
        <strain evidence="6 7">CCM 7213</strain>
    </source>
</reference>
<dbReference type="AlphaFoldDB" id="G5JIE3"/>
<evidence type="ECO:0000256" key="3">
    <source>
        <dbReference type="ARBA" id="ARBA00022729"/>
    </source>
</evidence>
<dbReference type="GO" id="GO:0030313">
    <property type="term" value="C:cell envelope"/>
    <property type="evidence" value="ECO:0007669"/>
    <property type="project" value="UniProtKB-SubCell"/>
</dbReference>
<evidence type="ECO:0000256" key="4">
    <source>
        <dbReference type="SAM" id="SignalP"/>
    </source>
</evidence>
<dbReference type="SUPFAM" id="SSF53850">
    <property type="entry name" value="Periplasmic binding protein-like II"/>
    <property type="match status" value="2"/>
</dbReference>
<dbReference type="GO" id="GO:1904680">
    <property type="term" value="F:peptide transmembrane transporter activity"/>
    <property type="evidence" value="ECO:0007669"/>
    <property type="project" value="TreeGrafter"/>
</dbReference>
<feature type="signal peptide" evidence="4">
    <location>
        <begin position="1"/>
        <end position="20"/>
    </location>
</feature>